<evidence type="ECO:0000256" key="1">
    <source>
        <dbReference type="SAM" id="MobiDB-lite"/>
    </source>
</evidence>
<dbReference type="Proteomes" id="UP000594263">
    <property type="component" value="Unplaced"/>
</dbReference>
<dbReference type="GO" id="GO:0003700">
    <property type="term" value="F:DNA-binding transcription factor activity"/>
    <property type="evidence" value="ECO:0007669"/>
    <property type="project" value="TreeGrafter"/>
</dbReference>
<organism evidence="2 3">
    <name type="scientific">Kalanchoe fedtschenkoi</name>
    <name type="common">Lavender scallops</name>
    <name type="synonym">South American air plant</name>
    <dbReference type="NCBI Taxonomy" id="63787"/>
    <lineage>
        <taxon>Eukaryota</taxon>
        <taxon>Viridiplantae</taxon>
        <taxon>Streptophyta</taxon>
        <taxon>Embryophyta</taxon>
        <taxon>Tracheophyta</taxon>
        <taxon>Spermatophyta</taxon>
        <taxon>Magnoliopsida</taxon>
        <taxon>eudicotyledons</taxon>
        <taxon>Gunneridae</taxon>
        <taxon>Pentapetalae</taxon>
        <taxon>Saxifragales</taxon>
        <taxon>Crassulaceae</taxon>
        <taxon>Kalanchoe</taxon>
    </lineage>
</organism>
<proteinExistence type="predicted"/>
<dbReference type="GO" id="GO:0000976">
    <property type="term" value="F:transcription cis-regulatory region binding"/>
    <property type="evidence" value="ECO:0007669"/>
    <property type="project" value="TreeGrafter"/>
</dbReference>
<evidence type="ECO:0008006" key="4">
    <source>
        <dbReference type="Google" id="ProtNLM"/>
    </source>
</evidence>
<sequence>MTASRKNCEIFVRNLLDGERKVCFHCGLDPDNHEKQVLMASDDQNHQLPQPQEATPNPQQKEAAANAQQHPEVVIISSDSDSEGEPEGLLNKIRRPRFSPEQLQQMIAYGHGLGWRLQPHKGNPDVQRFCDTVGISRTQLRGWLWKNKHKHQQVGGENNV</sequence>
<evidence type="ECO:0000313" key="3">
    <source>
        <dbReference type="Proteomes" id="UP000594263"/>
    </source>
</evidence>
<dbReference type="InterPro" id="IPR009057">
    <property type="entry name" value="Homeodomain-like_sf"/>
</dbReference>
<name>A0A7N0UKG5_KALFE</name>
<dbReference type="PANTHER" id="PTHR31948">
    <property type="entry name" value="ZINC-FINGER HOMEODOMAIN PROTEIN 2"/>
    <property type="match status" value="1"/>
</dbReference>
<keyword evidence="3" id="KW-1185">Reference proteome</keyword>
<dbReference type="SUPFAM" id="SSF46689">
    <property type="entry name" value="Homeodomain-like"/>
    <property type="match status" value="1"/>
</dbReference>
<feature type="compositionally biased region" description="Polar residues" evidence="1">
    <location>
        <begin position="46"/>
        <end position="60"/>
    </location>
</feature>
<evidence type="ECO:0000313" key="2">
    <source>
        <dbReference type="EnsemblPlants" id="Kaladp0070s0178.1.v1.1.CDS.1"/>
    </source>
</evidence>
<dbReference type="EnsemblPlants" id="Kaladp0070s0178.1.v1.1">
    <property type="protein sequence ID" value="Kaladp0070s0178.1.v1.1.CDS.1"/>
    <property type="gene ID" value="Kaladp0070s0178.v1.1"/>
</dbReference>
<protein>
    <recommendedName>
        <fullName evidence="4">Homeobox domain-containing protein</fullName>
    </recommendedName>
</protein>
<dbReference type="Gramene" id="Kaladp0070s0178.1.v1.1">
    <property type="protein sequence ID" value="Kaladp0070s0178.1.v1.1.CDS.1"/>
    <property type="gene ID" value="Kaladp0070s0178.v1.1"/>
</dbReference>
<dbReference type="Gene3D" id="1.10.10.60">
    <property type="entry name" value="Homeodomain-like"/>
    <property type="match status" value="1"/>
</dbReference>
<accession>A0A7N0UKG5</accession>
<reference evidence="2" key="1">
    <citation type="submission" date="2021-01" db="UniProtKB">
        <authorList>
            <consortium name="EnsemblPlants"/>
        </authorList>
    </citation>
    <scope>IDENTIFICATION</scope>
</reference>
<dbReference type="GO" id="GO:0050793">
    <property type="term" value="P:regulation of developmental process"/>
    <property type="evidence" value="ECO:0007669"/>
    <property type="project" value="TreeGrafter"/>
</dbReference>
<feature type="region of interest" description="Disordered" evidence="1">
    <location>
        <begin position="41"/>
        <end position="93"/>
    </location>
</feature>
<dbReference type="AlphaFoldDB" id="A0A7N0UKG5"/>
<dbReference type="GO" id="GO:0005634">
    <property type="term" value="C:nucleus"/>
    <property type="evidence" value="ECO:0007669"/>
    <property type="project" value="TreeGrafter"/>
</dbReference>
<dbReference type="PANTHER" id="PTHR31948:SF162">
    <property type="entry name" value="MINI ZINC FINGER PROTEIN 2"/>
    <property type="match status" value="1"/>
</dbReference>